<accession>A0A915B8J0</accession>
<sequence>HNYHAIFSVLLHHVHSQFSSFLGPLPMTPCSFTLTVFSSQLIDKRNMFHMDDFEMLYLRSGGCPFCRSVSQRKTDEMITDDEELDAI</sequence>
<keyword evidence="1" id="KW-1185">Reference proteome</keyword>
<dbReference type="AlphaFoldDB" id="A0A915B8J0"/>
<dbReference type="WBParaSite" id="PgR028_g029_t01">
    <property type="protein sequence ID" value="PgR028_g029_t01"/>
    <property type="gene ID" value="PgR028_g029"/>
</dbReference>
<dbReference type="Pfam" id="PF25143">
    <property type="entry name" value="Zn_ribbon_IFT122_C"/>
    <property type="match status" value="1"/>
</dbReference>
<reference evidence="2" key="1">
    <citation type="submission" date="2022-11" db="UniProtKB">
        <authorList>
            <consortium name="WormBaseParasite"/>
        </authorList>
    </citation>
    <scope>IDENTIFICATION</scope>
</reference>
<organism evidence="1 2">
    <name type="scientific">Parascaris univalens</name>
    <name type="common">Nematode worm</name>
    <dbReference type="NCBI Taxonomy" id="6257"/>
    <lineage>
        <taxon>Eukaryota</taxon>
        <taxon>Metazoa</taxon>
        <taxon>Ecdysozoa</taxon>
        <taxon>Nematoda</taxon>
        <taxon>Chromadorea</taxon>
        <taxon>Rhabditida</taxon>
        <taxon>Spirurina</taxon>
        <taxon>Ascaridomorpha</taxon>
        <taxon>Ascaridoidea</taxon>
        <taxon>Ascarididae</taxon>
        <taxon>Parascaris</taxon>
    </lineage>
</organism>
<evidence type="ECO:0000313" key="1">
    <source>
        <dbReference type="Proteomes" id="UP000887569"/>
    </source>
</evidence>
<protein>
    <submittedName>
        <fullName evidence="2">Intraflagellar transport protein 122 homolog</fullName>
    </submittedName>
</protein>
<evidence type="ECO:0000313" key="2">
    <source>
        <dbReference type="WBParaSite" id="PgR028_g029_t01"/>
    </source>
</evidence>
<dbReference type="Proteomes" id="UP000887569">
    <property type="component" value="Unplaced"/>
</dbReference>
<name>A0A915B8J0_PARUN</name>
<proteinExistence type="predicted"/>